<proteinExistence type="predicted"/>
<comment type="caution">
    <text evidence="2">The sequence shown here is derived from an EMBL/GenBank/DDBJ whole genome shotgun (WGS) entry which is preliminary data.</text>
</comment>
<keyword evidence="3" id="KW-1185">Reference proteome</keyword>
<reference evidence="2 3" key="1">
    <citation type="journal article" date="2019" name="Commun. Biol.">
        <title>The bagworm genome reveals a unique fibroin gene that provides high tensile strength.</title>
        <authorList>
            <person name="Kono N."/>
            <person name="Nakamura H."/>
            <person name="Ohtoshi R."/>
            <person name="Tomita M."/>
            <person name="Numata K."/>
            <person name="Arakawa K."/>
        </authorList>
    </citation>
    <scope>NUCLEOTIDE SEQUENCE [LARGE SCALE GENOMIC DNA]</scope>
</reference>
<keyword evidence="1" id="KW-0472">Membrane</keyword>
<dbReference type="Proteomes" id="UP000299102">
    <property type="component" value="Unassembled WGS sequence"/>
</dbReference>
<keyword evidence="1" id="KW-1133">Transmembrane helix</keyword>
<feature type="transmembrane region" description="Helical" evidence="1">
    <location>
        <begin position="34"/>
        <end position="53"/>
    </location>
</feature>
<evidence type="ECO:0000256" key="1">
    <source>
        <dbReference type="SAM" id="Phobius"/>
    </source>
</evidence>
<dbReference type="EMBL" id="BGZK01000457">
    <property type="protein sequence ID" value="GBP44717.1"/>
    <property type="molecule type" value="Genomic_DNA"/>
</dbReference>
<accession>A0A4C1W3S0</accession>
<organism evidence="2 3">
    <name type="scientific">Eumeta variegata</name>
    <name type="common">Bagworm moth</name>
    <name type="synonym">Eumeta japonica</name>
    <dbReference type="NCBI Taxonomy" id="151549"/>
    <lineage>
        <taxon>Eukaryota</taxon>
        <taxon>Metazoa</taxon>
        <taxon>Ecdysozoa</taxon>
        <taxon>Arthropoda</taxon>
        <taxon>Hexapoda</taxon>
        <taxon>Insecta</taxon>
        <taxon>Pterygota</taxon>
        <taxon>Neoptera</taxon>
        <taxon>Endopterygota</taxon>
        <taxon>Lepidoptera</taxon>
        <taxon>Glossata</taxon>
        <taxon>Ditrysia</taxon>
        <taxon>Tineoidea</taxon>
        <taxon>Psychidae</taxon>
        <taxon>Oiketicinae</taxon>
        <taxon>Eumeta</taxon>
    </lineage>
</organism>
<evidence type="ECO:0000313" key="3">
    <source>
        <dbReference type="Proteomes" id="UP000299102"/>
    </source>
</evidence>
<keyword evidence="1" id="KW-0812">Transmembrane</keyword>
<evidence type="ECO:0000313" key="2">
    <source>
        <dbReference type="EMBL" id="GBP44717.1"/>
    </source>
</evidence>
<name>A0A4C1W3S0_EUMVA</name>
<gene>
    <name evidence="2" type="ORF">EVAR_81485_1</name>
</gene>
<protein>
    <submittedName>
        <fullName evidence="2">Uncharacterized protein</fullName>
    </submittedName>
</protein>
<dbReference type="AlphaFoldDB" id="A0A4C1W3S0"/>
<sequence length="215" mass="23617">MPYRDKKLDQKSHYLSPTRREDPKLCTLNPSARLLVFALTLGKAAVLWISYVITLTLESPQGSGFICTPTATYEARAVIKKSDHLKTLSIILPTHRKNPYSEATVQEVRGAGICGDWHVFIVRPNNSSFTTTNYQIRANNSKPPSRHASQRVTNARSSIAANAASCKRPRSSRRYLVCRGQFVDPKPAAAAGRINLINDERCACAGAPPGARPGE</sequence>